<dbReference type="AlphaFoldDB" id="G7J5V3"/>
<dbReference type="PaxDb" id="3880-AES74071"/>
<evidence type="ECO:0000313" key="10">
    <source>
        <dbReference type="EnsemblPlants" id="AES74071"/>
    </source>
</evidence>
<dbReference type="HOGENOM" id="CLU_1216351_0_0_1"/>
<dbReference type="InterPro" id="IPR045864">
    <property type="entry name" value="aa-tRNA-synth_II/BPL/LPL"/>
</dbReference>
<dbReference type="PANTHER" id="PTHR43382">
    <property type="entry name" value="PROLYL-TRNA SYNTHETASE"/>
    <property type="match status" value="1"/>
</dbReference>
<dbReference type="InterPro" id="IPR002316">
    <property type="entry name" value="Pro-tRNA-ligase_IIa"/>
</dbReference>
<evidence type="ECO:0000256" key="4">
    <source>
        <dbReference type="ARBA" id="ARBA00022840"/>
    </source>
</evidence>
<evidence type="ECO:0000256" key="3">
    <source>
        <dbReference type="ARBA" id="ARBA00022741"/>
    </source>
</evidence>
<feature type="domain" description="Aminoacyl-transfer RNA synthetases class-II family profile" evidence="8">
    <location>
        <begin position="1"/>
        <end position="110"/>
    </location>
</feature>
<dbReference type="EnsemblPlants" id="AES74071">
    <property type="protein sequence ID" value="AES74071"/>
    <property type="gene ID" value="MTR_3g114550"/>
</dbReference>
<evidence type="ECO:0000256" key="5">
    <source>
        <dbReference type="ARBA" id="ARBA00023146"/>
    </source>
</evidence>
<reference evidence="10" key="3">
    <citation type="submission" date="2015-04" db="UniProtKB">
        <authorList>
            <consortium name="EnsemblPlants"/>
        </authorList>
    </citation>
    <scope>IDENTIFICATION</scope>
    <source>
        <strain evidence="10">cv. Jemalong A17</strain>
    </source>
</reference>
<keyword evidence="3" id="KW-0547">Nucleotide-binding</keyword>
<evidence type="ECO:0000256" key="7">
    <source>
        <dbReference type="ARBA" id="ARBA00047671"/>
    </source>
</evidence>
<dbReference type="SUPFAM" id="SSF55681">
    <property type="entry name" value="Class II aaRS and biotin synthetases"/>
    <property type="match status" value="1"/>
</dbReference>
<sequence length="228" mass="26021">MNVENCYFPMFVLDCHLKKEKAHNEGFKQVVAWVTKSGHSDLEAHLALRPSSETIMYPYYSKWIRGHRDLPLKLNQWCNVVRWVVGDPTPFIRSREFLWQEGHSAFATEDEAHAEVFRQAFIPNTGCGIQGATTHCLRQKFAEKFEVKFEDMKGEKAMVWQNSWGYSTRTIGAMVMVHGDDKGLVLPPKVASTQVIVIPVPYKDVDTQGIYDTCKATVNMLCEAKNTC</sequence>
<dbReference type="InterPro" id="IPR004499">
    <property type="entry name" value="Pro-tRNA-ligase_IIa_arc-type"/>
</dbReference>
<keyword evidence="5" id="KW-0030">Aminoacyl-tRNA synthetase</keyword>
<evidence type="ECO:0000313" key="9">
    <source>
        <dbReference type="EMBL" id="AES74071.2"/>
    </source>
</evidence>
<dbReference type="Gene3D" id="3.40.50.800">
    <property type="entry name" value="Anticodon-binding domain"/>
    <property type="match status" value="1"/>
</dbReference>
<dbReference type="GO" id="GO:0006433">
    <property type="term" value="P:prolyl-tRNA aminoacylation"/>
    <property type="evidence" value="ECO:0000318"/>
    <property type="project" value="GO_Central"/>
</dbReference>
<evidence type="ECO:0000259" key="8">
    <source>
        <dbReference type="PROSITE" id="PS50862"/>
    </source>
</evidence>
<dbReference type="EMBL" id="CM001219">
    <property type="protein sequence ID" value="AES74071.2"/>
    <property type="molecule type" value="Genomic_DNA"/>
</dbReference>
<comment type="catalytic activity">
    <reaction evidence="7">
        <text>tRNA(Pro) + L-proline + ATP = L-prolyl-tRNA(Pro) + AMP + diphosphate</text>
        <dbReference type="Rhea" id="RHEA:14305"/>
        <dbReference type="Rhea" id="RHEA-COMP:9700"/>
        <dbReference type="Rhea" id="RHEA-COMP:9702"/>
        <dbReference type="ChEBI" id="CHEBI:30616"/>
        <dbReference type="ChEBI" id="CHEBI:33019"/>
        <dbReference type="ChEBI" id="CHEBI:60039"/>
        <dbReference type="ChEBI" id="CHEBI:78442"/>
        <dbReference type="ChEBI" id="CHEBI:78532"/>
        <dbReference type="ChEBI" id="CHEBI:456215"/>
        <dbReference type="EC" id="6.1.1.15"/>
    </reaction>
</comment>
<accession>A0A0C3VRS3</accession>
<dbReference type="PANTHER" id="PTHR43382:SF2">
    <property type="entry name" value="BIFUNCTIONAL GLUTAMATE_PROLINE--TRNA LIGASE"/>
    <property type="match status" value="1"/>
</dbReference>
<keyword evidence="4" id="KW-0067">ATP-binding</keyword>
<dbReference type="Proteomes" id="UP000002051">
    <property type="component" value="Chromosome 3"/>
</dbReference>
<dbReference type="InterPro" id="IPR002314">
    <property type="entry name" value="aa-tRNA-synt_IIb"/>
</dbReference>
<evidence type="ECO:0000256" key="6">
    <source>
        <dbReference type="ARBA" id="ARBA00029731"/>
    </source>
</evidence>
<accession>G7J5V3</accession>
<keyword evidence="2" id="KW-0436">Ligase</keyword>
<dbReference type="InterPro" id="IPR036621">
    <property type="entry name" value="Anticodon-bd_dom_sf"/>
</dbReference>
<evidence type="ECO:0000313" key="11">
    <source>
        <dbReference type="Proteomes" id="UP000002051"/>
    </source>
</evidence>
<dbReference type="GO" id="GO:0017101">
    <property type="term" value="C:aminoacyl-tRNA synthetase multienzyme complex"/>
    <property type="evidence" value="ECO:0000318"/>
    <property type="project" value="GO_Central"/>
</dbReference>
<dbReference type="PRINTS" id="PR01046">
    <property type="entry name" value="TRNASYNTHPRO"/>
</dbReference>
<proteinExistence type="predicted"/>
<dbReference type="Gene3D" id="3.30.930.10">
    <property type="entry name" value="Bira Bifunctional Protein, Domain 2"/>
    <property type="match status" value="2"/>
</dbReference>
<dbReference type="Pfam" id="PF00587">
    <property type="entry name" value="tRNA-synt_2b"/>
    <property type="match status" value="1"/>
</dbReference>
<evidence type="ECO:0000256" key="1">
    <source>
        <dbReference type="ARBA" id="ARBA00012831"/>
    </source>
</evidence>
<dbReference type="PROSITE" id="PS50862">
    <property type="entry name" value="AA_TRNA_LIGASE_II"/>
    <property type="match status" value="1"/>
</dbReference>
<dbReference type="EC" id="6.1.1.15" evidence="1"/>
<keyword evidence="11" id="KW-1185">Reference proteome</keyword>
<protein>
    <recommendedName>
        <fullName evidence="1">proline--tRNA ligase</fullName>
        <ecNumber evidence="1">6.1.1.15</ecNumber>
    </recommendedName>
    <alternativeName>
        <fullName evidence="6">Prolyl-tRNA synthetase</fullName>
    </alternativeName>
</protein>
<dbReference type="GO" id="GO:0005737">
    <property type="term" value="C:cytoplasm"/>
    <property type="evidence" value="ECO:0000318"/>
    <property type="project" value="GO_Central"/>
</dbReference>
<reference evidence="9 11" key="1">
    <citation type="journal article" date="2011" name="Nature">
        <title>The Medicago genome provides insight into the evolution of rhizobial symbioses.</title>
        <authorList>
            <person name="Young N.D."/>
            <person name="Debelle F."/>
            <person name="Oldroyd G.E."/>
            <person name="Geurts R."/>
            <person name="Cannon S.B."/>
            <person name="Udvardi M.K."/>
            <person name="Benedito V.A."/>
            <person name="Mayer K.F."/>
            <person name="Gouzy J."/>
            <person name="Schoof H."/>
            <person name="Van de Peer Y."/>
            <person name="Proost S."/>
            <person name="Cook D.R."/>
            <person name="Meyers B.C."/>
            <person name="Spannagl M."/>
            <person name="Cheung F."/>
            <person name="De Mita S."/>
            <person name="Krishnakumar V."/>
            <person name="Gundlach H."/>
            <person name="Zhou S."/>
            <person name="Mudge J."/>
            <person name="Bharti A.K."/>
            <person name="Murray J.D."/>
            <person name="Naoumkina M.A."/>
            <person name="Rosen B."/>
            <person name="Silverstein K.A."/>
            <person name="Tang H."/>
            <person name="Rombauts S."/>
            <person name="Zhao P.X."/>
            <person name="Zhou P."/>
            <person name="Barbe V."/>
            <person name="Bardou P."/>
            <person name="Bechner M."/>
            <person name="Bellec A."/>
            <person name="Berger A."/>
            <person name="Berges H."/>
            <person name="Bidwell S."/>
            <person name="Bisseling T."/>
            <person name="Choisne N."/>
            <person name="Couloux A."/>
            <person name="Denny R."/>
            <person name="Deshpande S."/>
            <person name="Dai X."/>
            <person name="Doyle J.J."/>
            <person name="Dudez A.M."/>
            <person name="Farmer A.D."/>
            <person name="Fouteau S."/>
            <person name="Franken C."/>
            <person name="Gibelin C."/>
            <person name="Gish J."/>
            <person name="Goldstein S."/>
            <person name="Gonzalez A.J."/>
            <person name="Green P.J."/>
            <person name="Hallab A."/>
            <person name="Hartog M."/>
            <person name="Hua A."/>
            <person name="Humphray S.J."/>
            <person name="Jeong D.H."/>
            <person name="Jing Y."/>
            <person name="Jocker A."/>
            <person name="Kenton S.M."/>
            <person name="Kim D.J."/>
            <person name="Klee K."/>
            <person name="Lai H."/>
            <person name="Lang C."/>
            <person name="Lin S."/>
            <person name="Macmil S.L."/>
            <person name="Magdelenat G."/>
            <person name="Matthews L."/>
            <person name="McCorrison J."/>
            <person name="Monaghan E.L."/>
            <person name="Mun J.H."/>
            <person name="Najar F.Z."/>
            <person name="Nicholson C."/>
            <person name="Noirot C."/>
            <person name="O'Bleness M."/>
            <person name="Paule C.R."/>
            <person name="Poulain J."/>
            <person name="Prion F."/>
            <person name="Qin B."/>
            <person name="Qu C."/>
            <person name="Retzel E.F."/>
            <person name="Riddle C."/>
            <person name="Sallet E."/>
            <person name="Samain S."/>
            <person name="Samson N."/>
            <person name="Sanders I."/>
            <person name="Saurat O."/>
            <person name="Scarpelli C."/>
            <person name="Schiex T."/>
            <person name="Segurens B."/>
            <person name="Severin A.J."/>
            <person name="Sherrier D.J."/>
            <person name="Shi R."/>
            <person name="Sims S."/>
            <person name="Singer S.R."/>
            <person name="Sinharoy S."/>
            <person name="Sterck L."/>
            <person name="Viollet A."/>
            <person name="Wang B.B."/>
            <person name="Wang K."/>
            <person name="Wang M."/>
            <person name="Wang X."/>
            <person name="Warfsmann J."/>
            <person name="Weissenbach J."/>
            <person name="White D.D."/>
            <person name="White J.D."/>
            <person name="Wiley G.B."/>
            <person name="Wincker P."/>
            <person name="Xing Y."/>
            <person name="Yang L."/>
            <person name="Yao Z."/>
            <person name="Ying F."/>
            <person name="Zhai J."/>
            <person name="Zhou L."/>
            <person name="Zuber A."/>
            <person name="Denarie J."/>
            <person name="Dixon R.A."/>
            <person name="May G.D."/>
            <person name="Schwartz D.C."/>
            <person name="Rogers J."/>
            <person name="Quetier F."/>
            <person name="Town C.D."/>
            <person name="Roe B.A."/>
        </authorList>
    </citation>
    <scope>NUCLEOTIDE SEQUENCE [LARGE SCALE GENOMIC DNA]</scope>
    <source>
        <strain evidence="9">A17</strain>
        <strain evidence="10 11">cv. Jemalong A17</strain>
    </source>
</reference>
<organism evidence="9 11">
    <name type="scientific">Medicago truncatula</name>
    <name type="common">Barrel medic</name>
    <name type="synonym">Medicago tribuloides</name>
    <dbReference type="NCBI Taxonomy" id="3880"/>
    <lineage>
        <taxon>Eukaryota</taxon>
        <taxon>Viridiplantae</taxon>
        <taxon>Streptophyta</taxon>
        <taxon>Embryophyta</taxon>
        <taxon>Tracheophyta</taxon>
        <taxon>Spermatophyta</taxon>
        <taxon>Magnoliopsida</taxon>
        <taxon>eudicotyledons</taxon>
        <taxon>Gunneridae</taxon>
        <taxon>Pentapetalae</taxon>
        <taxon>rosids</taxon>
        <taxon>fabids</taxon>
        <taxon>Fabales</taxon>
        <taxon>Fabaceae</taxon>
        <taxon>Papilionoideae</taxon>
        <taxon>50 kb inversion clade</taxon>
        <taxon>NPAAA clade</taxon>
        <taxon>Hologalegina</taxon>
        <taxon>IRL clade</taxon>
        <taxon>Trifolieae</taxon>
        <taxon>Medicago</taxon>
    </lineage>
</organism>
<dbReference type="GO" id="GO:0005524">
    <property type="term" value="F:ATP binding"/>
    <property type="evidence" value="ECO:0007669"/>
    <property type="project" value="UniProtKB-KW"/>
</dbReference>
<dbReference type="GO" id="GO:0004827">
    <property type="term" value="F:proline-tRNA ligase activity"/>
    <property type="evidence" value="ECO:0000318"/>
    <property type="project" value="GO_Central"/>
</dbReference>
<dbReference type="InterPro" id="IPR006195">
    <property type="entry name" value="aa-tRNA-synth_II"/>
</dbReference>
<dbReference type="eggNOG" id="KOG4163">
    <property type="taxonomic scope" value="Eukaryota"/>
</dbReference>
<gene>
    <name evidence="9" type="ordered locus">MTR_3g114550</name>
</gene>
<evidence type="ECO:0000256" key="2">
    <source>
        <dbReference type="ARBA" id="ARBA00022598"/>
    </source>
</evidence>
<name>G7J5V3_MEDTR</name>
<reference evidence="9 11" key="2">
    <citation type="journal article" date="2014" name="BMC Genomics">
        <title>An improved genome release (version Mt4.0) for the model legume Medicago truncatula.</title>
        <authorList>
            <person name="Tang H."/>
            <person name="Krishnakumar V."/>
            <person name="Bidwell S."/>
            <person name="Rosen B."/>
            <person name="Chan A."/>
            <person name="Zhou S."/>
            <person name="Gentzbittel L."/>
            <person name="Childs K.L."/>
            <person name="Yandell M."/>
            <person name="Gundlach H."/>
            <person name="Mayer K.F."/>
            <person name="Schwartz D.C."/>
            <person name="Town C.D."/>
        </authorList>
    </citation>
    <scope>GENOME REANNOTATION</scope>
    <source>
        <strain evidence="9">A17</strain>
        <strain evidence="10 11">cv. Jemalong A17</strain>
    </source>
</reference>
<dbReference type="STRING" id="3880.G7J5V3"/>